<evidence type="ECO:0000313" key="1">
    <source>
        <dbReference type="EnsemblPlants" id="AET4Gv20360900.14"/>
    </source>
</evidence>
<dbReference type="Gene3D" id="3.60.20.10">
    <property type="entry name" value="Glutamine Phosphoribosylpyrophosphate, subunit 1, domain 1"/>
    <property type="match status" value="1"/>
</dbReference>
<reference evidence="1" key="3">
    <citation type="journal article" date="2017" name="Nature">
        <title>Genome sequence of the progenitor of the wheat D genome Aegilops tauschii.</title>
        <authorList>
            <person name="Luo M.C."/>
            <person name="Gu Y.Q."/>
            <person name="Puiu D."/>
            <person name="Wang H."/>
            <person name="Twardziok S.O."/>
            <person name="Deal K.R."/>
            <person name="Huo N."/>
            <person name="Zhu T."/>
            <person name="Wang L."/>
            <person name="Wang Y."/>
            <person name="McGuire P.E."/>
            <person name="Liu S."/>
            <person name="Long H."/>
            <person name="Ramasamy R.K."/>
            <person name="Rodriguez J.C."/>
            <person name="Van S.L."/>
            <person name="Yuan L."/>
            <person name="Wang Z."/>
            <person name="Xia Z."/>
            <person name="Xiao L."/>
            <person name="Anderson O.D."/>
            <person name="Ouyang S."/>
            <person name="Liang Y."/>
            <person name="Zimin A.V."/>
            <person name="Pertea G."/>
            <person name="Qi P."/>
            <person name="Bennetzen J.L."/>
            <person name="Dai X."/>
            <person name="Dawson M.W."/>
            <person name="Muller H.G."/>
            <person name="Kugler K."/>
            <person name="Rivarola-Duarte L."/>
            <person name="Spannagl M."/>
            <person name="Mayer K.F.X."/>
            <person name="Lu F.H."/>
            <person name="Bevan M.W."/>
            <person name="Leroy P."/>
            <person name="Li P."/>
            <person name="You F.M."/>
            <person name="Sun Q."/>
            <person name="Liu Z."/>
            <person name="Lyons E."/>
            <person name="Wicker T."/>
            <person name="Salzberg S.L."/>
            <person name="Devos K.M."/>
            <person name="Dvorak J."/>
        </authorList>
    </citation>
    <scope>NUCLEOTIDE SEQUENCE [LARGE SCALE GENOMIC DNA]</scope>
    <source>
        <strain evidence="1">cv. AL8/78</strain>
    </source>
</reference>
<protein>
    <submittedName>
        <fullName evidence="1">Uncharacterized protein</fullName>
    </submittedName>
</protein>
<accession>A0A453HYL6</accession>
<reference evidence="1" key="5">
    <citation type="journal article" date="2021" name="G3 (Bethesda)">
        <title>Aegilops tauschii genome assembly Aet v5.0 features greater sequence contiguity and improved annotation.</title>
        <authorList>
            <person name="Wang L."/>
            <person name="Zhu T."/>
            <person name="Rodriguez J.C."/>
            <person name="Deal K.R."/>
            <person name="Dubcovsky J."/>
            <person name="McGuire P.E."/>
            <person name="Lux T."/>
            <person name="Spannagl M."/>
            <person name="Mayer K.F.X."/>
            <person name="Baldrich P."/>
            <person name="Meyers B.C."/>
            <person name="Huo N."/>
            <person name="Gu Y.Q."/>
            <person name="Zhou H."/>
            <person name="Devos K.M."/>
            <person name="Bennetzen J.L."/>
            <person name="Unver T."/>
            <person name="Budak H."/>
            <person name="Gulick P.J."/>
            <person name="Galiba G."/>
            <person name="Kalapos B."/>
            <person name="Nelson D.R."/>
            <person name="Li P."/>
            <person name="You F.M."/>
            <person name="Luo M.C."/>
            <person name="Dvorak J."/>
        </authorList>
    </citation>
    <scope>NUCLEOTIDE SEQUENCE [LARGE SCALE GENOMIC DNA]</scope>
    <source>
        <strain evidence="1">cv. AL8/78</strain>
    </source>
</reference>
<dbReference type="Proteomes" id="UP000015105">
    <property type="component" value="Chromosome 4D"/>
</dbReference>
<sequence>MHAELCLKRIIRIEMLMQELTIAEAETIALSILKQVMEEKVTPNNVDIAKVSPSYHLYTPAEVEAVIARL</sequence>
<reference evidence="2" key="1">
    <citation type="journal article" date="2014" name="Science">
        <title>Ancient hybridizations among the ancestral genomes of bread wheat.</title>
        <authorList>
            <consortium name="International Wheat Genome Sequencing Consortium,"/>
            <person name="Marcussen T."/>
            <person name="Sandve S.R."/>
            <person name="Heier L."/>
            <person name="Spannagl M."/>
            <person name="Pfeifer M."/>
            <person name="Jakobsen K.S."/>
            <person name="Wulff B.B."/>
            <person name="Steuernagel B."/>
            <person name="Mayer K.F."/>
            <person name="Olsen O.A."/>
        </authorList>
    </citation>
    <scope>NUCLEOTIDE SEQUENCE [LARGE SCALE GENOMIC DNA]</scope>
    <source>
        <strain evidence="2">cv. AL8/78</strain>
    </source>
</reference>
<proteinExistence type="predicted"/>
<dbReference type="Gramene" id="AET4Gv20360900.14">
    <property type="protein sequence ID" value="AET4Gv20360900.14"/>
    <property type="gene ID" value="AET4Gv20360900"/>
</dbReference>
<keyword evidence="2" id="KW-1185">Reference proteome</keyword>
<reference evidence="1" key="4">
    <citation type="submission" date="2019-03" db="UniProtKB">
        <authorList>
            <consortium name="EnsemblPlants"/>
        </authorList>
    </citation>
    <scope>IDENTIFICATION</scope>
</reference>
<dbReference type="InterPro" id="IPR029055">
    <property type="entry name" value="Ntn_hydrolases_N"/>
</dbReference>
<dbReference type="EnsemblPlants" id="AET4Gv20360900.14">
    <property type="protein sequence ID" value="AET4Gv20360900.14"/>
    <property type="gene ID" value="AET4Gv20360900"/>
</dbReference>
<reference evidence="2" key="2">
    <citation type="journal article" date="2017" name="Nat. Plants">
        <title>The Aegilops tauschii genome reveals multiple impacts of transposons.</title>
        <authorList>
            <person name="Zhao G."/>
            <person name="Zou C."/>
            <person name="Li K."/>
            <person name="Wang K."/>
            <person name="Li T."/>
            <person name="Gao L."/>
            <person name="Zhang X."/>
            <person name="Wang H."/>
            <person name="Yang Z."/>
            <person name="Liu X."/>
            <person name="Jiang W."/>
            <person name="Mao L."/>
            <person name="Kong X."/>
            <person name="Jiao Y."/>
            <person name="Jia J."/>
        </authorList>
    </citation>
    <scope>NUCLEOTIDE SEQUENCE [LARGE SCALE GENOMIC DNA]</scope>
    <source>
        <strain evidence="2">cv. AL8/78</strain>
    </source>
</reference>
<evidence type="ECO:0000313" key="2">
    <source>
        <dbReference type="Proteomes" id="UP000015105"/>
    </source>
</evidence>
<organism evidence="1 2">
    <name type="scientific">Aegilops tauschii subsp. strangulata</name>
    <name type="common">Goatgrass</name>
    <dbReference type="NCBI Taxonomy" id="200361"/>
    <lineage>
        <taxon>Eukaryota</taxon>
        <taxon>Viridiplantae</taxon>
        <taxon>Streptophyta</taxon>
        <taxon>Embryophyta</taxon>
        <taxon>Tracheophyta</taxon>
        <taxon>Spermatophyta</taxon>
        <taxon>Magnoliopsida</taxon>
        <taxon>Liliopsida</taxon>
        <taxon>Poales</taxon>
        <taxon>Poaceae</taxon>
        <taxon>BOP clade</taxon>
        <taxon>Pooideae</taxon>
        <taxon>Triticodae</taxon>
        <taxon>Triticeae</taxon>
        <taxon>Triticinae</taxon>
        <taxon>Aegilops</taxon>
    </lineage>
</organism>
<dbReference type="AlphaFoldDB" id="A0A453HYL6"/>
<name>A0A453HYL6_AEGTS</name>